<gene>
    <name evidence="1" type="ORF">EZJ58_1790</name>
</gene>
<keyword evidence="2" id="KW-1185">Reference proteome</keyword>
<accession>A0A4R1NDJ2</accession>
<reference evidence="1 2" key="1">
    <citation type="submission" date="2019-02" db="EMBL/GenBank/DDBJ databases">
        <title>Investigation of anaerobic lignin degradation for improved lignocellulosic biofuels.</title>
        <authorList>
            <person name="Deangelis K."/>
        </authorList>
    </citation>
    <scope>NUCLEOTIDE SEQUENCE [LARGE SCALE GENOMIC DNA]</scope>
    <source>
        <strain evidence="1 2">159R</strain>
    </source>
</reference>
<evidence type="ECO:0000313" key="2">
    <source>
        <dbReference type="Proteomes" id="UP000294555"/>
    </source>
</evidence>
<dbReference type="RefSeq" id="WP_132922555.1">
    <property type="nucleotide sequence ID" value="NZ_SJOI01000001.1"/>
</dbReference>
<dbReference type="EMBL" id="SJOI01000001">
    <property type="protein sequence ID" value="TCL03711.1"/>
    <property type="molecule type" value="Genomic_DNA"/>
</dbReference>
<evidence type="ECO:0000313" key="1">
    <source>
        <dbReference type="EMBL" id="TCL03711.1"/>
    </source>
</evidence>
<proteinExistence type="predicted"/>
<dbReference type="AlphaFoldDB" id="A0A4R1NDJ2"/>
<organism evidence="1 2">
    <name type="scientific">Sodalis ligni</name>
    <dbReference type="NCBI Taxonomy" id="2697027"/>
    <lineage>
        <taxon>Bacteria</taxon>
        <taxon>Pseudomonadati</taxon>
        <taxon>Pseudomonadota</taxon>
        <taxon>Gammaproteobacteria</taxon>
        <taxon>Enterobacterales</taxon>
        <taxon>Bruguierivoracaceae</taxon>
        <taxon>Sodalis</taxon>
    </lineage>
</organism>
<dbReference type="Proteomes" id="UP000294555">
    <property type="component" value="Unassembled WGS sequence"/>
</dbReference>
<dbReference type="OrthoDB" id="9781892at2"/>
<name>A0A4R1NDJ2_9GAMM</name>
<protein>
    <submittedName>
        <fullName evidence="1">Uncharacterized protein</fullName>
    </submittedName>
</protein>
<sequence>MIALITSEYLLSPALCAPEEIDLFVEELAQIDYSLDHGLEPRPILENDFIINASEKGLYPCENLFKKNISLLHAESFYSAKDIVAKINSIIRKAKDIAEYTGIDEIVTSNEVQDIKFLSGVELTRKNELLDFLKIISCFKYFNKEIHIGLLHFCESIEYDEVNVIFDASMVSYAGEIFEDLHIENSSFITDKYNNILKAFGSDKFYSRAVGPESLKLAIYVKALELQYSLGGQLNWENFNVSSILFDSLSENQCLYGSRYSALALECMARIIVDSPKYEIKNFTEGANSDQIKQRKGFLAYRTHITKTAIGLRLMFWKNDTGSIILANVGPKQELFIGRLG</sequence>
<comment type="caution">
    <text evidence="1">The sequence shown here is derived from an EMBL/GenBank/DDBJ whole genome shotgun (WGS) entry which is preliminary data.</text>
</comment>